<dbReference type="EMBL" id="AP014924">
    <property type="protein sequence ID" value="BAS27343.1"/>
    <property type="molecule type" value="Genomic_DNA"/>
</dbReference>
<protein>
    <submittedName>
        <fullName evidence="1">Uncharacterized protein</fullName>
    </submittedName>
</protein>
<name>A0A0K2SJQ1_LIMPI</name>
<dbReference type="STRING" id="1555112.LIP_1495"/>
<reference evidence="2" key="2">
    <citation type="journal article" date="2016" name="Int. J. Syst. Evol. Microbiol.">
        <title>Complete genome sequence and cell structure of Limnochorda pilosa, a Gram-negative spore-former within the phylum Firmicutes.</title>
        <authorList>
            <person name="Watanabe M."/>
            <person name="Kojima H."/>
            <person name="Fukui M."/>
        </authorList>
    </citation>
    <scope>NUCLEOTIDE SEQUENCE [LARGE SCALE GENOMIC DNA]</scope>
    <source>
        <strain evidence="2">HC45</strain>
    </source>
</reference>
<accession>A0A0K2SJQ1</accession>
<dbReference type="RefSeq" id="WP_144440375.1">
    <property type="nucleotide sequence ID" value="NZ_AP014924.1"/>
</dbReference>
<evidence type="ECO:0000313" key="1">
    <source>
        <dbReference type="EMBL" id="BAS27343.1"/>
    </source>
</evidence>
<sequence length="62" mass="6579">MPAVALPLLLAGLAAGRTPTGPPGFVFPPVSGMFQRPRLALPNARTAGRLTRPRFASSRPLW</sequence>
<gene>
    <name evidence="1" type="ORF">LIP_1495</name>
</gene>
<dbReference type="KEGG" id="lpil:LIP_1495"/>
<dbReference type="Proteomes" id="UP000065807">
    <property type="component" value="Chromosome"/>
</dbReference>
<dbReference type="AlphaFoldDB" id="A0A0K2SJQ1"/>
<keyword evidence="2" id="KW-1185">Reference proteome</keyword>
<evidence type="ECO:0000313" key="2">
    <source>
        <dbReference type="Proteomes" id="UP000065807"/>
    </source>
</evidence>
<organism evidence="1 2">
    <name type="scientific">Limnochorda pilosa</name>
    <dbReference type="NCBI Taxonomy" id="1555112"/>
    <lineage>
        <taxon>Bacteria</taxon>
        <taxon>Bacillati</taxon>
        <taxon>Bacillota</taxon>
        <taxon>Limnochordia</taxon>
        <taxon>Limnochordales</taxon>
        <taxon>Limnochordaceae</taxon>
        <taxon>Limnochorda</taxon>
    </lineage>
</organism>
<proteinExistence type="predicted"/>
<reference evidence="2" key="1">
    <citation type="submission" date="2015-07" db="EMBL/GenBank/DDBJ databases">
        <title>Complete genome sequence and phylogenetic analysis of Limnochorda pilosa.</title>
        <authorList>
            <person name="Watanabe M."/>
            <person name="Kojima H."/>
            <person name="Fukui M."/>
        </authorList>
    </citation>
    <scope>NUCLEOTIDE SEQUENCE [LARGE SCALE GENOMIC DNA]</scope>
    <source>
        <strain evidence="2">HC45</strain>
    </source>
</reference>